<sequence length="78" mass="8564">MDLNGKALLYPWYTSTLNHFTKCLNSCGFSLKAILATAKNSLIHSSIRANAAFFIFVASFVSADTFDLFTVKALYSSS</sequence>
<gene>
    <name evidence="1" type="ORF">DDZ16_02765</name>
</gene>
<evidence type="ECO:0000313" key="1">
    <source>
        <dbReference type="EMBL" id="PWE01424.1"/>
    </source>
</evidence>
<evidence type="ECO:0000313" key="2">
    <source>
        <dbReference type="Proteomes" id="UP000244956"/>
    </source>
</evidence>
<reference evidence="1 2" key="1">
    <citation type="submission" date="2018-05" db="EMBL/GenBank/DDBJ databases">
        <title>Marinilabilia rubrum sp. nov., isolated from saltern sediment.</title>
        <authorList>
            <person name="Zhang R."/>
        </authorList>
    </citation>
    <scope>NUCLEOTIDE SEQUENCE [LARGE SCALE GENOMIC DNA]</scope>
    <source>
        <strain evidence="1 2">WTE16</strain>
    </source>
</reference>
<dbReference type="AlphaFoldDB" id="A0A2U2BEC3"/>
<dbReference type="EMBL" id="QEWP01000001">
    <property type="protein sequence ID" value="PWE01424.1"/>
    <property type="molecule type" value="Genomic_DNA"/>
</dbReference>
<dbReference type="Proteomes" id="UP000244956">
    <property type="component" value="Unassembled WGS sequence"/>
</dbReference>
<proteinExistence type="predicted"/>
<organism evidence="1 2">
    <name type="scientific">Marinilabilia rubra</name>
    <dbReference type="NCBI Taxonomy" id="2162893"/>
    <lineage>
        <taxon>Bacteria</taxon>
        <taxon>Pseudomonadati</taxon>
        <taxon>Bacteroidota</taxon>
        <taxon>Bacteroidia</taxon>
        <taxon>Marinilabiliales</taxon>
        <taxon>Marinilabiliaceae</taxon>
        <taxon>Marinilabilia</taxon>
    </lineage>
</organism>
<name>A0A2U2BEC3_9BACT</name>
<protein>
    <submittedName>
        <fullName evidence="1">Uncharacterized protein</fullName>
    </submittedName>
</protein>
<accession>A0A2U2BEC3</accession>
<keyword evidence="2" id="KW-1185">Reference proteome</keyword>
<comment type="caution">
    <text evidence="1">The sequence shown here is derived from an EMBL/GenBank/DDBJ whole genome shotgun (WGS) entry which is preliminary data.</text>
</comment>